<dbReference type="EMBL" id="CATNWA010002679">
    <property type="protein sequence ID" value="CAI9543521.1"/>
    <property type="molecule type" value="Genomic_DNA"/>
</dbReference>
<proteinExistence type="predicted"/>
<gene>
    <name evidence="1" type="ORF">SPARVUS_LOCUS2300518</name>
</gene>
<organism evidence="1 2">
    <name type="scientific">Staurois parvus</name>
    <dbReference type="NCBI Taxonomy" id="386267"/>
    <lineage>
        <taxon>Eukaryota</taxon>
        <taxon>Metazoa</taxon>
        <taxon>Chordata</taxon>
        <taxon>Craniata</taxon>
        <taxon>Vertebrata</taxon>
        <taxon>Euteleostomi</taxon>
        <taxon>Amphibia</taxon>
        <taxon>Batrachia</taxon>
        <taxon>Anura</taxon>
        <taxon>Neobatrachia</taxon>
        <taxon>Ranoidea</taxon>
        <taxon>Ranidae</taxon>
        <taxon>Staurois</taxon>
    </lineage>
</organism>
<reference evidence="1" key="1">
    <citation type="submission" date="2023-05" db="EMBL/GenBank/DDBJ databases">
        <authorList>
            <person name="Stuckert A."/>
        </authorList>
    </citation>
    <scope>NUCLEOTIDE SEQUENCE</scope>
</reference>
<name>A0ABN9B7K0_9NEOB</name>
<dbReference type="Proteomes" id="UP001162483">
    <property type="component" value="Unassembled WGS sequence"/>
</dbReference>
<evidence type="ECO:0000313" key="2">
    <source>
        <dbReference type="Proteomes" id="UP001162483"/>
    </source>
</evidence>
<evidence type="ECO:0000313" key="1">
    <source>
        <dbReference type="EMBL" id="CAI9543521.1"/>
    </source>
</evidence>
<comment type="caution">
    <text evidence="1">The sequence shown here is derived from an EMBL/GenBank/DDBJ whole genome shotgun (WGS) entry which is preliminary data.</text>
</comment>
<sequence length="46" mass="5056">MSAAFQCPSVMPVNAHHCHLPVPPHQCHLSVQPISAHHCSLIRAHQ</sequence>
<accession>A0ABN9B7K0</accession>
<protein>
    <submittedName>
        <fullName evidence="1">Uncharacterized protein</fullName>
    </submittedName>
</protein>
<keyword evidence="2" id="KW-1185">Reference proteome</keyword>